<reference evidence="1 2" key="1">
    <citation type="journal article" date="2019" name="Genome Biol. Evol.">
        <title>Insights into the evolution of the New World diploid cottons (Gossypium, subgenus Houzingenia) based on genome sequencing.</title>
        <authorList>
            <person name="Grover C.E."/>
            <person name="Arick M.A. 2nd"/>
            <person name="Thrash A."/>
            <person name="Conover J.L."/>
            <person name="Sanders W.S."/>
            <person name="Peterson D.G."/>
            <person name="Frelichowski J.E."/>
            <person name="Scheffler J.A."/>
            <person name="Scheffler B.E."/>
            <person name="Wendel J.F."/>
        </authorList>
    </citation>
    <scope>NUCLEOTIDE SEQUENCE [LARGE SCALE GENOMIC DNA]</scope>
    <source>
        <strain evidence="1">27</strain>
        <tissue evidence="1">Leaf</tissue>
    </source>
</reference>
<comment type="caution">
    <text evidence="1">The sequence shown here is derived from an EMBL/GenBank/DDBJ whole genome shotgun (WGS) entry which is preliminary data.</text>
</comment>
<proteinExistence type="predicted"/>
<keyword evidence="2" id="KW-1185">Reference proteome</keyword>
<evidence type="ECO:0000313" key="2">
    <source>
        <dbReference type="Proteomes" id="UP000593561"/>
    </source>
</evidence>
<evidence type="ECO:0000313" key="1">
    <source>
        <dbReference type="EMBL" id="MBA0630781.1"/>
    </source>
</evidence>
<dbReference type="AlphaFoldDB" id="A0A7J8SXE1"/>
<organism evidence="1 2">
    <name type="scientific">Gossypium davidsonii</name>
    <name type="common">Davidson's cotton</name>
    <name type="synonym">Gossypium klotzschianum subsp. davidsonii</name>
    <dbReference type="NCBI Taxonomy" id="34287"/>
    <lineage>
        <taxon>Eukaryota</taxon>
        <taxon>Viridiplantae</taxon>
        <taxon>Streptophyta</taxon>
        <taxon>Embryophyta</taxon>
        <taxon>Tracheophyta</taxon>
        <taxon>Spermatophyta</taxon>
        <taxon>Magnoliopsida</taxon>
        <taxon>eudicotyledons</taxon>
        <taxon>Gunneridae</taxon>
        <taxon>Pentapetalae</taxon>
        <taxon>rosids</taxon>
        <taxon>malvids</taxon>
        <taxon>Malvales</taxon>
        <taxon>Malvaceae</taxon>
        <taxon>Malvoideae</taxon>
        <taxon>Gossypium</taxon>
    </lineage>
</organism>
<gene>
    <name evidence="1" type="ORF">Godav_002843</name>
</gene>
<dbReference type="EMBL" id="JABFAC010000012">
    <property type="protein sequence ID" value="MBA0630781.1"/>
    <property type="molecule type" value="Genomic_DNA"/>
</dbReference>
<accession>A0A7J8SXE1</accession>
<name>A0A7J8SXE1_GOSDV</name>
<sequence length="43" mass="4900">MSKEEFEQKLAKRSVPLKEMMSVVEKRVGKLEESMGDAKDDNA</sequence>
<dbReference type="Proteomes" id="UP000593561">
    <property type="component" value="Unassembled WGS sequence"/>
</dbReference>
<protein>
    <submittedName>
        <fullName evidence="1">Uncharacterized protein</fullName>
    </submittedName>
</protein>